<proteinExistence type="predicted"/>
<feature type="transmembrane region" description="Helical" evidence="5">
    <location>
        <begin position="335"/>
        <end position="354"/>
    </location>
</feature>
<evidence type="ECO:0000256" key="1">
    <source>
        <dbReference type="ARBA" id="ARBA00022468"/>
    </source>
</evidence>
<evidence type="ECO:0000256" key="4">
    <source>
        <dbReference type="SAM" id="MobiDB-lite"/>
    </source>
</evidence>
<feature type="transmembrane region" description="Helical" evidence="5">
    <location>
        <begin position="230"/>
        <end position="254"/>
    </location>
</feature>
<keyword evidence="2" id="KW-0433">Leucine-rich repeat</keyword>
<feature type="region of interest" description="Disordered" evidence="4">
    <location>
        <begin position="17"/>
        <end position="39"/>
    </location>
</feature>
<feature type="transmembrane region" description="Helical" evidence="5">
    <location>
        <begin position="304"/>
        <end position="323"/>
    </location>
</feature>
<evidence type="ECO:0000256" key="2">
    <source>
        <dbReference type="ARBA" id="ARBA00022614"/>
    </source>
</evidence>
<accession>A0A813LK50</accession>
<dbReference type="InterPro" id="IPR027038">
    <property type="entry name" value="RanGap"/>
</dbReference>
<feature type="transmembrane region" description="Helical" evidence="5">
    <location>
        <begin position="274"/>
        <end position="292"/>
    </location>
</feature>
<comment type="caution">
    <text evidence="6">The sequence shown here is derived from an EMBL/GenBank/DDBJ whole genome shotgun (WGS) entry which is preliminary data.</text>
</comment>
<dbReference type="GO" id="GO:0048471">
    <property type="term" value="C:perinuclear region of cytoplasm"/>
    <property type="evidence" value="ECO:0007669"/>
    <property type="project" value="TreeGrafter"/>
</dbReference>
<feature type="transmembrane region" description="Helical" evidence="5">
    <location>
        <begin position="418"/>
        <end position="438"/>
    </location>
</feature>
<evidence type="ECO:0000256" key="5">
    <source>
        <dbReference type="SAM" id="Phobius"/>
    </source>
</evidence>
<feature type="transmembrane region" description="Helical" evidence="5">
    <location>
        <begin position="128"/>
        <end position="147"/>
    </location>
</feature>
<evidence type="ECO:0000256" key="3">
    <source>
        <dbReference type="ARBA" id="ARBA00022737"/>
    </source>
</evidence>
<feature type="compositionally biased region" description="Basic and acidic residues" evidence="4">
    <location>
        <begin position="1987"/>
        <end position="2002"/>
    </location>
</feature>
<keyword evidence="5" id="KW-0812">Transmembrane</keyword>
<dbReference type="InterPro" id="IPR001611">
    <property type="entry name" value="Leu-rich_rpt"/>
</dbReference>
<feature type="region of interest" description="Disordered" evidence="4">
    <location>
        <begin position="1964"/>
        <end position="2008"/>
    </location>
</feature>
<sequence>MSEAIMGLKEPLLSVPGEVSKQHSPRISPRTRTVSGVSGVSEAADSAEKRWSQRPVDDLHDFTAEFIERGYHNEYCNWRDGYLKWRKGESKGAHGENMEKTHLANRPSSFEYWYPTVSSFTFRRTCTYWIGVLYIEGCLMFLWQSVFTTAWPDAPPRMVYFLSKMPIFIGSCIFGSGIYMGYLELINMDTDNSDGRVNFLWCDWSALLKLLREEEENSDEQSDGSSKNKVYWYQPVSSVVGWVIYLAGAIFYQIGNTADMFDMPADLHVMIVEYNVKIGGFCFFLGGVCEVLHNRLWATPPTTFVWYASILNFLGGIGFGLSAFPNLTGSWGTPIWVGGTMMFLVAAMLSLFMWRGEQFGLSLISNLNRVSRDKGTQIVVRKDEARNITEIGINPLLVADRSDDQKLDDIDKHVQAKLSIRGLLFVVMCVLGGTAQLLDLCEVCAAPWEFESSPNTRVQHLIVEVTGGIVNVIGIHLIILLNSICVEVPEEQPYRFLTFSMHFLLTAITFRNLMSLWLPLCTHQLAMAAVLPMTPSPVPAAGDAAGYGDAMAVDPDALPWRTGGSHPLAGTETQFIVIEDKAGYEAAAFWISSYADLLWHFSMASLFRTMPSDDYSRYNMSASECGQDKNASAQGPGDVPEQVVAHGAADPAELHVPSYAATASGSPSYAATARALICRSRRAFRRQRAPPKCTDRSLAQKLPFVPTGPQFGFTMLACRNDDMPMPSPHDAAACESKRIAAPAVPCFDDVIAEHVAIMRQPSDQPPHNQRSAVGPAVSTPAVPSYCAICYAAASFSCDEDHFCSECAGNTGLWIRHGKSVSIRCDYCDNTGVDFMGQPCTCPFGYKEGEGAGLTEEAVAEQRHTVNASQCQMCLESFAASSLRLWVDQIYVCEGCSPELLSYHQRDDEADSDFELTCDHCGWYPTLNYPCFQSTSGETLCQSCGRALQKFNPRTRKDNAVAGVILETPIRVERLPNLVEFMPRASCFQAVVCRSRWPHPEDRDLIRALWEIPPHALDAYSEAFALIEGGLSQVVGVPDQDWSGLGVAGGPDEVERAGAGQLLHNAQERNLHPPLGCSLEDLVIEKALLFPEGTKSCRLIRVYLSSCPGSYQDSSSGIHSFMSTETGKPVHGLRCTLLAMILKVGHRAQLPLTSGGAPAASRFVTKWSIGCGAGRLVEQIRLFQAFKLQGLWLVQCLCGSIEPADHEDHFGSSAGAELAESGPAPDDGEDSEVDDLLPPLQLKIKQLERAAKERKPVEETWSDQESQGPTPLQEAPALSQFNLSHFERAPSSMPVAGQPGRQALTSRESSAYARGGTLQLLSSRGAMESTGGFESIPSRMSLGLSASMASTGGFGSVRSRGSCLTHRIFREVSLASLSGALEASELLKCPLQFIEPHRKQESASLTTSPEFAYMRRCELAGLVPCAEAWIKFSEDGSVNAGHRALDDAGVHALVETAIHFASEGQNFKELDISGNRLTDQGLEKVAAMFERGPAAANTWTLSGDASRKHASGTASTGWCAQLASLSLAGNDTLRFRSPSLAESLGRALAALPALTVLDLSYVQVRGRTIVSLAQVLADHCPELSSLSLAGCGLGLTDQEDCIAVCKLLGRRRLGEAGHKGLESADFSGNFFRRAGFVAAAAAVRSSRLRRLSFVGNCTANEEDEVKSNVKAAESQVETEEAQEEPGSPSARQPWRQPPPGSQGSVAGSATGVWLPSVQQKPKPKVSVAPKTKGKNVLLTFREIEQQQKDEEERRDQQIQMYRENQKKICAEQAEKQPKTYNPLAIMLEALQANHTLESLDISSCNVAPDTAFVLEEALRNHNSLTHLGLADNPLGETGLRFVLRLLAFGPQFATCDIRGHRESDPRGHLVKFRRSDPFGMYRLNLKFPHERAVLRRLLSLSETSSSGMVGRFLKFDPKMVKPVVEKDQKAGMWNVPLDGLAVVSYSPPLSAACYARQKVNSAAEAAKQHTAAGDWPKSAAPKAIGLPKEPEKKPEKEEPKQSDDAEDDRMMPIVGRMAGGLRGTQAAPAGPQAGAQSDVSAIPMAAPKLSKGDMAYGSSAVLFNNEGGGLMAQMKRWEDANARPKQTPAGQAGTPEGDWLEVSKIIHESRTRISGLQYQRLRKLFSTLVTEGEQLRFGCACSQDFYFNAAQVSQLCRDRPGNAAELVCKLFPALADRSSQLLLLREVRPGHVAQVSRSIEQMLWFQEGNPTGHYNLDLAEPTDFAVAESLLLINAWESEVSRWALRANVSQSGNHDCVRNEAYDGESFTYAKDFTLPSRGLLRLDYSSTRRPPPLAHHSQFPEVTEMIMLLMSAQAKSRSKLRALRAVSVHFFLSTVQCRNMLQCFPSVPGESVERQDAFCILHTRVTDRDRLLGPDLLYTVQANNFSIVSKSKVMGVSVKDARPSVPYATTPVLQAPDQLSLIRRLGHLHVLNPLRPEVSRMQCHLLIFEQRKVVEFLVNLATTEQGGRVLAWAPGGRQVGLPTSWSDKGVPTKDVKYTVGYDCTAVNQSSRQNLAECYAVGFHLEGGKTKMVVS</sequence>
<reference evidence="6" key="1">
    <citation type="submission" date="2021-02" db="EMBL/GenBank/DDBJ databases">
        <authorList>
            <person name="Dougan E. K."/>
            <person name="Rhodes N."/>
            <person name="Thang M."/>
            <person name="Chan C."/>
        </authorList>
    </citation>
    <scope>NUCLEOTIDE SEQUENCE</scope>
</reference>
<dbReference type="GO" id="GO:0005634">
    <property type="term" value="C:nucleus"/>
    <property type="evidence" value="ECO:0007669"/>
    <property type="project" value="TreeGrafter"/>
</dbReference>
<dbReference type="SUPFAM" id="SSF52047">
    <property type="entry name" value="RNI-like"/>
    <property type="match status" value="1"/>
</dbReference>
<dbReference type="GO" id="GO:0006913">
    <property type="term" value="P:nucleocytoplasmic transport"/>
    <property type="evidence" value="ECO:0007669"/>
    <property type="project" value="TreeGrafter"/>
</dbReference>
<organism evidence="6 7">
    <name type="scientific">Polarella glacialis</name>
    <name type="common">Dinoflagellate</name>
    <dbReference type="NCBI Taxonomy" id="89957"/>
    <lineage>
        <taxon>Eukaryota</taxon>
        <taxon>Sar</taxon>
        <taxon>Alveolata</taxon>
        <taxon>Dinophyceae</taxon>
        <taxon>Suessiales</taxon>
        <taxon>Suessiaceae</taxon>
        <taxon>Polarella</taxon>
    </lineage>
</organism>
<dbReference type="Pfam" id="PF13516">
    <property type="entry name" value="LRR_6"/>
    <property type="match status" value="2"/>
</dbReference>
<keyword evidence="3" id="KW-0677">Repeat</keyword>
<dbReference type="GO" id="GO:0005096">
    <property type="term" value="F:GTPase activator activity"/>
    <property type="evidence" value="ECO:0007669"/>
    <property type="project" value="UniProtKB-KW"/>
</dbReference>
<feature type="region of interest" description="Disordered" evidence="4">
    <location>
        <begin position="1663"/>
        <end position="1707"/>
    </location>
</feature>
<protein>
    <submittedName>
        <fullName evidence="6">Uncharacterized protein</fullName>
    </submittedName>
</protein>
<feature type="transmembrane region" description="Helical" evidence="5">
    <location>
        <begin position="458"/>
        <end position="484"/>
    </location>
</feature>
<evidence type="ECO:0000313" key="6">
    <source>
        <dbReference type="EMBL" id="CAE8724586.1"/>
    </source>
</evidence>
<keyword evidence="5" id="KW-1133">Transmembrane helix</keyword>
<dbReference type="EMBL" id="CAJNNW010034917">
    <property type="protein sequence ID" value="CAE8724586.1"/>
    <property type="molecule type" value="Genomic_DNA"/>
</dbReference>
<dbReference type="SMART" id="SM00368">
    <property type="entry name" value="LRR_RI"/>
    <property type="match status" value="5"/>
</dbReference>
<feature type="transmembrane region" description="Helical" evidence="5">
    <location>
        <begin position="167"/>
        <end position="186"/>
    </location>
</feature>
<dbReference type="Gene3D" id="3.80.10.10">
    <property type="entry name" value="Ribonuclease Inhibitor"/>
    <property type="match status" value="2"/>
</dbReference>
<feature type="region of interest" description="Disordered" evidence="4">
    <location>
        <begin position="1207"/>
        <end position="1233"/>
    </location>
</feature>
<feature type="region of interest" description="Disordered" evidence="4">
    <location>
        <begin position="1250"/>
        <end position="1272"/>
    </location>
</feature>
<dbReference type="Proteomes" id="UP000626109">
    <property type="component" value="Unassembled WGS sequence"/>
</dbReference>
<keyword evidence="5" id="KW-0472">Membrane</keyword>
<gene>
    <name evidence="6" type="ORF">PGLA2088_LOCUS43770</name>
</gene>
<keyword evidence="1" id="KW-0343">GTPase activation</keyword>
<dbReference type="InterPro" id="IPR032675">
    <property type="entry name" value="LRR_dom_sf"/>
</dbReference>
<dbReference type="PANTHER" id="PTHR24113:SF12">
    <property type="entry name" value="RAN GTPASE-ACTIVATING PROTEIN 1"/>
    <property type="match status" value="1"/>
</dbReference>
<dbReference type="PANTHER" id="PTHR24113">
    <property type="entry name" value="RAN GTPASE-ACTIVATING PROTEIN 1"/>
    <property type="match status" value="1"/>
</dbReference>
<dbReference type="GO" id="GO:0005829">
    <property type="term" value="C:cytosol"/>
    <property type="evidence" value="ECO:0007669"/>
    <property type="project" value="TreeGrafter"/>
</dbReference>
<feature type="region of interest" description="Disordered" evidence="4">
    <location>
        <begin position="1287"/>
        <end position="1310"/>
    </location>
</feature>
<name>A0A813LK50_POLGL</name>
<dbReference type="GO" id="GO:0031267">
    <property type="term" value="F:small GTPase binding"/>
    <property type="evidence" value="ECO:0007669"/>
    <property type="project" value="TreeGrafter"/>
</dbReference>
<evidence type="ECO:0000313" key="7">
    <source>
        <dbReference type="Proteomes" id="UP000626109"/>
    </source>
</evidence>
<feature type="transmembrane region" description="Helical" evidence="5">
    <location>
        <begin position="496"/>
        <end position="518"/>
    </location>
</feature>